<sequence length="377" mass="41473">MEKRRVELLVTDSVSKGSILVKPNLDINITEKYKDAEGRTLLIVEFKLDSNKTIANMEKTALLVLLVAITMINQNKGESNFACTGRGGHCSDSHTCPSLGGNVEKLFVRCRCGKACCKCTDTCPVGSTCMSEGETCDGLKDKNGCCGNKFCCSPIPVTTPHEVDCVCKDTCNRDGADEEYVDINEGCSGTNTCCKPCSSTCGGSFTEPMGSFTSPNFPSNYCNKQDCIYNITVEDGNKVLFNFTTIHFDSVFGSVPDFIEVYNAETISESTWKRKYLGGPRPEVVTIADNPSSNTVIVHFQSFDTQTNPGFQVTYKTICSCTALKNYNNKELFLPNIKNQFCEQSTMERKSPVQPRLGSDNCIDEKYPNTFDACVYV</sequence>
<dbReference type="CDD" id="cd00041">
    <property type="entry name" value="CUB"/>
    <property type="match status" value="1"/>
</dbReference>
<dbReference type="PANTHER" id="PTHR46908:SF8">
    <property type="entry name" value="C-TYPE LECTIN DOMAIN-CONTAINING PROTEIN"/>
    <property type="match status" value="1"/>
</dbReference>
<evidence type="ECO:0000256" key="1">
    <source>
        <dbReference type="ARBA" id="ARBA00023157"/>
    </source>
</evidence>
<protein>
    <submittedName>
        <fullName evidence="4">Tumor necrosis factor-inducible gene 6 protein</fullName>
    </submittedName>
</protein>
<feature type="domain" description="CUB" evidence="3">
    <location>
        <begin position="201"/>
        <end position="318"/>
    </location>
</feature>
<dbReference type="PROSITE" id="PS01180">
    <property type="entry name" value="CUB"/>
    <property type="match status" value="1"/>
</dbReference>
<organism evidence="4 5">
    <name type="scientific">Mytilus galloprovincialis</name>
    <name type="common">Mediterranean mussel</name>
    <dbReference type="NCBI Taxonomy" id="29158"/>
    <lineage>
        <taxon>Eukaryota</taxon>
        <taxon>Metazoa</taxon>
        <taxon>Spiralia</taxon>
        <taxon>Lophotrochozoa</taxon>
        <taxon>Mollusca</taxon>
        <taxon>Bivalvia</taxon>
        <taxon>Autobranchia</taxon>
        <taxon>Pteriomorphia</taxon>
        <taxon>Mytilida</taxon>
        <taxon>Mytiloidea</taxon>
        <taxon>Mytilidae</taxon>
        <taxon>Mytilinae</taxon>
        <taxon>Mytilus</taxon>
    </lineage>
</organism>
<dbReference type="InterPro" id="IPR000859">
    <property type="entry name" value="CUB_dom"/>
</dbReference>
<dbReference type="InterPro" id="IPR035914">
    <property type="entry name" value="Sperma_CUB_dom_sf"/>
</dbReference>
<evidence type="ECO:0000313" key="4">
    <source>
        <dbReference type="EMBL" id="VDI58397.1"/>
    </source>
</evidence>
<evidence type="ECO:0000256" key="2">
    <source>
        <dbReference type="PROSITE-ProRule" id="PRU00059"/>
    </source>
</evidence>
<accession>A0A8B6G485</accession>
<keyword evidence="1" id="KW-1015">Disulfide bond</keyword>
<comment type="caution">
    <text evidence="2">Lacks conserved residue(s) required for the propagation of feature annotation.</text>
</comment>
<dbReference type="SUPFAM" id="SSF49854">
    <property type="entry name" value="Spermadhesin, CUB domain"/>
    <property type="match status" value="1"/>
</dbReference>
<dbReference type="Gene3D" id="2.60.120.290">
    <property type="entry name" value="Spermadhesin, CUB domain"/>
    <property type="match status" value="1"/>
</dbReference>
<name>A0A8B6G485_MYTGA</name>
<gene>
    <name evidence="4" type="ORF">MGAL_10B041044</name>
</gene>
<proteinExistence type="predicted"/>
<dbReference type="SMART" id="SM00042">
    <property type="entry name" value="CUB"/>
    <property type="match status" value="1"/>
</dbReference>
<dbReference type="InterPro" id="IPR052129">
    <property type="entry name" value="Spermadhesin-Link_domain"/>
</dbReference>
<dbReference type="PANTHER" id="PTHR46908">
    <property type="entry name" value="CUBILIN-LIKE PROTEIN"/>
    <property type="match status" value="1"/>
</dbReference>
<dbReference type="Pfam" id="PF00431">
    <property type="entry name" value="CUB"/>
    <property type="match status" value="1"/>
</dbReference>
<evidence type="ECO:0000259" key="3">
    <source>
        <dbReference type="PROSITE" id="PS01180"/>
    </source>
</evidence>
<dbReference type="AlphaFoldDB" id="A0A8B6G485"/>
<evidence type="ECO:0000313" key="5">
    <source>
        <dbReference type="Proteomes" id="UP000596742"/>
    </source>
</evidence>
<keyword evidence="5" id="KW-1185">Reference proteome</keyword>
<dbReference type="Proteomes" id="UP000596742">
    <property type="component" value="Unassembled WGS sequence"/>
</dbReference>
<reference evidence="4" key="1">
    <citation type="submission" date="2018-11" db="EMBL/GenBank/DDBJ databases">
        <authorList>
            <person name="Alioto T."/>
            <person name="Alioto T."/>
        </authorList>
    </citation>
    <scope>NUCLEOTIDE SEQUENCE</scope>
</reference>
<comment type="caution">
    <text evidence="4">The sequence shown here is derived from an EMBL/GenBank/DDBJ whole genome shotgun (WGS) entry which is preliminary data.</text>
</comment>
<dbReference type="EMBL" id="UYJE01007848">
    <property type="protein sequence ID" value="VDI58397.1"/>
    <property type="molecule type" value="Genomic_DNA"/>
</dbReference>
<dbReference type="OrthoDB" id="9985152at2759"/>